<name>A0ABC8TGG5_9AQUA</name>
<proteinExistence type="predicted"/>
<reference evidence="3 4" key="1">
    <citation type="submission" date="2024-02" db="EMBL/GenBank/DDBJ databases">
        <authorList>
            <person name="Vignale AGUSTIN F."/>
            <person name="Sosa J E."/>
            <person name="Modenutti C."/>
        </authorList>
    </citation>
    <scope>NUCLEOTIDE SEQUENCE [LARGE SCALE GENOMIC DNA]</scope>
</reference>
<evidence type="ECO:0000313" key="3">
    <source>
        <dbReference type="EMBL" id="CAK9168540.1"/>
    </source>
</evidence>
<dbReference type="PANTHER" id="PTHR31236:SF32">
    <property type="entry name" value="BURP DOMAIN PROTEIN USPL1-LIKE"/>
    <property type="match status" value="1"/>
</dbReference>
<gene>
    <name evidence="3" type="ORF">ILEXP_LOCUS37934</name>
</gene>
<keyword evidence="4" id="KW-1185">Reference proteome</keyword>
<feature type="chain" id="PRO_5044873776" description="BURP domain-containing protein" evidence="1">
    <location>
        <begin position="23"/>
        <end position="321"/>
    </location>
</feature>
<accession>A0ABC8TGG5</accession>
<feature type="signal peptide" evidence="1">
    <location>
        <begin position="1"/>
        <end position="22"/>
    </location>
</feature>
<dbReference type="AlphaFoldDB" id="A0ABC8TGG5"/>
<dbReference type="Pfam" id="PF03181">
    <property type="entry name" value="BURP"/>
    <property type="match status" value="1"/>
</dbReference>
<dbReference type="InterPro" id="IPR044816">
    <property type="entry name" value="BURP"/>
</dbReference>
<dbReference type="SMART" id="SM01045">
    <property type="entry name" value="BURP"/>
    <property type="match status" value="1"/>
</dbReference>
<dbReference type="Proteomes" id="UP001642360">
    <property type="component" value="Unassembled WGS sequence"/>
</dbReference>
<evidence type="ECO:0000259" key="2">
    <source>
        <dbReference type="PROSITE" id="PS51277"/>
    </source>
</evidence>
<feature type="domain" description="BURP" evidence="2">
    <location>
        <begin position="101"/>
        <end position="318"/>
    </location>
</feature>
<dbReference type="EMBL" id="CAUOFW020005083">
    <property type="protein sequence ID" value="CAK9168540.1"/>
    <property type="molecule type" value="Genomic_DNA"/>
</dbReference>
<sequence length="321" mass="36234">MESAASFVLLLSIVLCAHGSGARDMTEKHWTESTNTNQVKKQVDDNHPSILRLHSMDVHIKHDNNVHDKQDNDAHRGIHTEHVHAYPSSNMDHMDPSLFVFFRMEDLKAGKKMVIYFPHWDLSKSPKFLPREKADDIPFSSRELTNILQLFSFSRGSPQAEVMEDSLRQCEFKPIEGEIKICATSLESMLDFVSSILGLKSQIKVLATTHLTSKSNTLVQNYTVLAAPKEISATNLVACHRLSYPYAVFHCHSTESKIRVFKVLLAGEDGAKVYAVAVCHTDTTQWSRNHVSFRMLGTEPGLPVCHFFQADHFVWISSPTS</sequence>
<comment type="caution">
    <text evidence="3">The sequence shown here is derived from an EMBL/GenBank/DDBJ whole genome shotgun (WGS) entry which is preliminary data.</text>
</comment>
<evidence type="ECO:0000256" key="1">
    <source>
        <dbReference type="SAM" id="SignalP"/>
    </source>
</evidence>
<organism evidence="3 4">
    <name type="scientific">Ilex paraguariensis</name>
    <name type="common">yerba mate</name>
    <dbReference type="NCBI Taxonomy" id="185542"/>
    <lineage>
        <taxon>Eukaryota</taxon>
        <taxon>Viridiplantae</taxon>
        <taxon>Streptophyta</taxon>
        <taxon>Embryophyta</taxon>
        <taxon>Tracheophyta</taxon>
        <taxon>Spermatophyta</taxon>
        <taxon>Magnoliopsida</taxon>
        <taxon>eudicotyledons</taxon>
        <taxon>Gunneridae</taxon>
        <taxon>Pentapetalae</taxon>
        <taxon>asterids</taxon>
        <taxon>campanulids</taxon>
        <taxon>Aquifoliales</taxon>
        <taxon>Aquifoliaceae</taxon>
        <taxon>Ilex</taxon>
    </lineage>
</organism>
<protein>
    <recommendedName>
        <fullName evidence="2">BURP domain-containing protein</fullName>
    </recommendedName>
</protein>
<dbReference type="PANTHER" id="PTHR31236">
    <property type="entry name" value="BURP DOMAIN PROTEIN USPL1-LIKE"/>
    <property type="match status" value="1"/>
</dbReference>
<keyword evidence="1" id="KW-0732">Signal</keyword>
<evidence type="ECO:0000313" key="4">
    <source>
        <dbReference type="Proteomes" id="UP001642360"/>
    </source>
</evidence>
<dbReference type="InterPro" id="IPR004873">
    <property type="entry name" value="BURP_dom"/>
</dbReference>
<dbReference type="PROSITE" id="PS51277">
    <property type="entry name" value="BURP"/>
    <property type="match status" value="1"/>
</dbReference>